<reference evidence="9" key="1">
    <citation type="journal article" date="2022" name="Int. J. Mol. Sci.">
        <title>Draft Genome of Tanacetum Coccineum: Genomic Comparison of Closely Related Tanacetum-Family Plants.</title>
        <authorList>
            <person name="Yamashiro T."/>
            <person name="Shiraishi A."/>
            <person name="Nakayama K."/>
            <person name="Satake H."/>
        </authorList>
    </citation>
    <scope>NUCLEOTIDE SEQUENCE</scope>
</reference>
<evidence type="ECO:0000256" key="3">
    <source>
        <dbReference type="ARBA" id="ARBA00022741"/>
    </source>
</evidence>
<keyword evidence="10" id="KW-1185">Reference proteome</keyword>
<proteinExistence type="predicted"/>
<gene>
    <name evidence="9" type="ORF">Tco_0628040</name>
</gene>
<dbReference type="SMART" id="SM00220">
    <property type="entry name" value="S_TKc"/>
    <property type="match status" value="1"/>
</dbReference>
<feature type="domain" description="Protein kinase" evidence="8">
    <location>
        <begin position="407"/>
        <end position="685"/>
    </location>
</feature>
<dbReference type="Gene3D" id="3.30.200.20">
    <property type="entry name" value="Phosphorylase Kinase, domain 1"/>
    <property type="match status" value="1"/>
</dbReference>
<dbReference type="InterPro" id="IPR001245">
    <property type="entry name" value="Ser-Thr/Tyr_kinase_cat_dom"/>
</dbReference>
<dbReference type="PROSITE" id="PS00107">
    <property type="entry name" value="PROTEIN_KINASE_ATP"/>
    <property type="match status" value="1"/>
</dbReference>
<evidence type="ECO:0000256" key="5">
    <source>
        <dbReference type="ARBA" id="ARBA00022840"/>
    </source>
</evidence>
<feature type="compositionally biased region" description="Polar residues" evidence="7">
    <location>
        <begin position="357"/>
        <end position="371"/>
    </location>
</feature>
<feature type="domain" description="Protein kinase" evidence="8">
    <location>
        <begin position="35"/>
        <end position="315"/>
    </location>
</feature>
<evidence type="ECO:0000256" key="6">
    <source>
        <dbReference type="PROSITE-ProRule" id="PRU10141"/>
    </source>
</evidence>
<dbReference type="SUPFAM" id="SSF56112">
    <property type="entry name" value="Protein kinase-like (PK-like)"/>
    <property type="match status" value="2"/>
</dbReference>
<dbReference type="Proteomes" id="UP001151760">
    <property type="component" value="Unassembled WGS sequence"/>
</dbReference>
<dbReference type="PANTHER" id="PTHR27003:SF328">
    <property type="entry name" value="PROTEIN KINASE DOMAIN-CONTAINING PROTEIN"/>
    <property type="match status" value="1"/>
</dbReference>
<keyword evidence="5 6" id="KW-0067">ATP-binding</keyword>
<protein>
    <submittedName>
        <fullName evidence="9">Probable receptor-like protein kinase isoform X1</fullName>
    </submittedName>
</protein>
<feature type="region of interest" description="Disordered" evidence="7">
    <location>
        <begin position="345"/>
        <end position="385"/>
    </location>
</feature>
<organism evidence="9 10">
    <name type="scientific">Tanacetum coccineum</name>
    <dbReference type="NCBI Taxonomy" id="301880"/>
    <lineage>
        <taxon>Eukaryota</taxon>
        <taxon>Viridiplantae</taxon>
        <taxon>Streptophyta</taxon>
        <taxon>Embryophyta</taxon>
        <taxon>Tracheophyta</taxon>
        <taxon>Spermatophyta</taxon>
        <taxon>Magnoliopsida</taxon>
        <taxon>eudicotyledons</taxon>
        <taxon>Gunneridae</taxon>
        <taxon>Pentapetalae</taxon>
        <taxon>asterids</taxon>
        <taxon>campanulids</taxon>
        <taxon>Asterales</taxon>
        <taxon>Asteraceae</taxon>
        <taxon>Asteroideae</taxon>
        <taxon>Anthemideae</taxon>
        <taxon>Anthemidinae</taxon>
        <taxon>Tanacetum</taxon>
    </lineage>
</organism>
<dbReference type="CDD" id="cd14066">
    <property type="entry name" value="STKc_IRAK"/>
    <property type="match status" value="1"/>
</dbReference>
<evidence type="ECO:0000259" key="8">
    <source>
        <dbReference type="PROSITE" id="PS50011"/>
    </source>
</evidence>
<dbReference type="InterPro" id="IPR045272">
    <property type="entry name" value="ANXUR1/2-like"/>
</dbReference>
<dbReference type="Pfam" id="PF07714">
    <property type="entry name" value="PK_Tyr_Ser-Thr"/>
    <property type="match status" value="2"/>
</dbReference>
<evidence type="ECO:0000313" key="9">
    <source>
        <dbReference type="EMBL" id="GJS54678.1"/>
    </source>
</evidence>
<keyword evidence="3 6" id="KW-0547">Nucleotide-binding</keyword>
<evidence type="ECO:0000313" key="10">
    <source>
        <dbReference type="Proteomes" id="UP001151760"/>
    </source>
</evidence>
<evidence type="ECO:0000256" key="7">
    <source>
        <dbReference type="SAM" id="MobiDB-lite"/>
    </source>
</evidence>
<evidence type="ECO:0000256" key="4">
    <source>
        <dbReference type="ARBA" id="ARBA00022777"/>
    </source>
</evidence>
<keyword evidence="4" id="KW-0418">Kinase</keyword>
<comment type="caution">
    <text evidence="9">The sequence shown here is derived from an EMBL/GenBank/DDBJ whole genome shotgun (WGS) entry which is preliminary data.</text>
</comment>
<dbReference type="InterPro" id="IPR011009">
    <property type="entry name" value="Kinase-like_dom_sf"/>
</dbReference>
<dbReference type="EMBL" id="BQNB010008817">
    <property type="protein sequence ID" value="GJS54678.1"/>
    <property type="molecule type" value="Genomic_DNA"/>
</dbReference>
<accession>A0ABQ4WPB8</accession>
<dbReference type="InterPro" id="IPR008271">
    <property type="entry name" value="Ser/Thr_kinase_AS"/>
</dbReference>
<dbReference type="PROSITE" id="PS50011">
    <property type="entry name" value="PROTEIN_KINASE_DOM"/>
    <property type="match status" value="2"/>
</dbReference>
<reference evidence="9" key="2">
    <citation type="submission" date="2022-01" db="EMBL/GenBank/DDBJ databases">
        <authorList>
            <person name="Yamashiro T."/>
            <person name="Shiraishi A."/>
            <person name="Satake H."/>
            <person name="Nakayama K."/>
        </authorList>
    </citation>
    <scope>NUCLEOTIDE SEQUENCE</scope>
</reference>
<keyword evidence="1" id="KW-0723">Serine/threonine-protein kinase</keyword>
<evidence type="ECO:0000256" key="1">
    <source>
        <dbReference type="ARBA" id="ARBA00022527"/>
    </source>
</evidence>
<dbReference type="InterPro" id="IPR000719">
    <property type="entry name" value="Prot_kinase_dom"/>
</dbReference>
<dbReference type="Gene3D" id="1.10.510.10">
    <property type="entry name" value="Transferase(Phosphotransferase) domain 1"/>
    <property type="match status" value="2"/>
</dbReference>
<dbReference type="InterPro" id="IPR017441">
    <property type="entry name" value="Protein_kinase_ATP_BS"/>
</dbReference>
<dbReference type="PANTHER" id="PTHR27003">
    <property type="entry name" value="OS07G0166700 PROTEIN"/>
    <property type="match status" value="1"/>
</dbReference>
<keyword evidence="2" id="KW-0808">Transferase</keyword>
<dbReference type="PROSITE" id="PS00108">
    <property type="entry name" value="PROTEIN_KINASE_ST"/>
    <property type="match status" value="1"/>
</dbReference>
<feature type="binding site" evidence="6">
    <location>
        <position position="66"/>
    </location>
    <ligand>
        <name>ATP</name>
        <dbReference type="ChEBI" id="CHEBI:30616"/>
    </ligand>
</feature>
<evidence type="ECO:0000256" key="2">
    <source>
        <dbReference type="ARBA" id="ARBA00022679"/>
    </source>
</evidence>
<sequence length="685" mass="77556">MHKGNGETEKLTSSTTAQPSRRFTIAEIQSATNNFDDELVIGQGGFGKVYKGQISIEKYSHFVAIKRLDSMSNQGAAEFKAEIQMLSKLRHCNLVSLIGYCDDNKEMILVYVYMPRGTLYDHLHKVTDTPLSWIQRLKIAIGAGRGLDYLHTGFGTQNGVIHRDVKSSNILLDENLAAMISDFGLSKIGPIDQTAYNVSVSVKGTFGYLDPEYFYTSKLTRKTDVYAFGVVLFELLSGKLAVDRHIEEEQGSLARWAQKCVKEKRFDQMVDSNITGTIAPKCLRGFAEIANRCLIRDFEKRPSMTQVVAKLQDLLELQEKCDNSAYSPGTSGFTWMIRKYRASATNQNSGQGGTGFPKSNENHMNQGSSVNRDGGDHGKKPHQHGESIAGDIKIYKYDKLKRAIRNFKNDTRLGVGSYEKQWIDNTGCSLCMDDTGLLILVKTVDSYILSDLKMLKEFRHPNLFKVIGYCKGEMNLLVSEFVPNGNFENLLRSGTIGLLPLATKVKVAVGIARGIVYLCNTTNNVGKVLCLSQYSRLWDWNKSIWTFKLDKYKILLDENTSMQDFTAKILEYDITKLVEDYDYDKRDLQQSFYDLVDGSLEVDISLQTKIFSSFRSVFTEVLTGRNFSLEKFHKINHSLRKHGKESLGLVAKLCYENCNTIDSEQTMLKYFEEYENYIHMGSRHL</sequence>
<name>A0ABQ4WPB8_9ASTR</name>